<feature type="compositionally biased region" description="Basic and acidic residues" evidence="2">
    <location>
        <begin position="7"/>
        <end position="37"/>
    </location>
</feature>
<gene>
    <name evidence="4" type="ORF">PENSTE_c005G07036</name>
</gene>
<dbReference type="PROSITE" id="PS50102">
    <property type="entry name" value="RRM"/>
    <property type="match status" value="1"/>
</dbReference>
<evidence type="ECO:0000256" key="2">
    <source>
        <dbReference type="SAM" id="MobiDB-lite"/>
    </source>
</evidence>
<dbReference type="Pfam" id="PF00076">
    <property type="entry name" value="RRM_1"/>
    <property type="match status" value="1"/>
</dbReference>
<dbReference type="SMART" id="SM00360">
    <property type="entry name" value="RRM"/>
    <property type="match status" value="1"/>
</dbReference>
<dbReference type="InterPro" id="IPR035979">
    <property type="entry name" value="RBD_domain_sf"/>
</dbReference>
<reference evidence="5" key="1">
    <citation type="journal article" date="2017" name="Nat. Microbiol.">
        <title>Global analysis of biosynthetic gene clusters reveals vast potential of secondary metabolite production in Penicillium species.</title>
        <authorList>
            <person name="Nielsen J.C."/>
            <person name="Grijseels S."/>
            <person name="Prigent S."/>
            <person name="Ji B."/>
            <person name="Dainat J."/>
            <person name="Nielsen K.F."/>
            <person name="Frisvad J.C."/>
            <person name="Workman M."/>
            <person name="Nielsen J."/>
        </authorList>
    </citation>
    <scope>NUCLEOTIDE SEQUENCE [LARGE SCALE GENOMIC DNA]</scope>
    <source>
        <strain evidence="5">IBT 24891</strain>
    </source>
</reference>
<feature type="compositionally biased region" description="Basic and acidic residues" evidence="2">
    <location>
        <begin position="334"/>
        <end position="345"/>
    </location>
</feature>
<evidence type="ECO:0000256" key="1">
    <source>
        <dbReference type="PROSITE-ProRule" id="PRU00176"/>
    </source>
</evidence>
<dbReference type="AlphaFoldDB" id="A0A1V6TK48"/>
<comment type="caution">
    <text evidence="4">The sequence shown here is derived from an EMBL/GenBank/DDBJ whole genome shotgun (WGS) entry which is preliminary data.</text>
</comment>
<name>A0A1V6TK48_9EURO</name>
<feature type="compositionally biased region" description="Gly residues" evidence="2">
    <location>
        <begin position="283"/>
        <end position="303"/>
    </location>
</feature>
<dbReference type="PANTHER" id="PTHR15241:SF370">
    <property type="entry name" value="SERINE_ARGININE-RICH SPLICING FACTOR SR45A-LIKE ISOFORM X1"/>
    <property type="match status" value="1"/>
</dbReference>
<accession>A0A1V6TK48</accession>
<dbReference type="CDD" id="cd00590">
    <property type="entry name" value="RRM_SF"/>
    <property type="match status" value="1"/>
</dbReference>
<feature type="region of interest" description="Disordered" evidence="2">
    <location>
        <begin position="152"/>
        <end position="345"/>
    </location>
</feature>
<evidence type="ECO:0000259" key="3">
    <source>
        <dbReference type="PROSITE" id="PS50102"/>
    </source>
</evidence>
<keyword evidence="1" id="KW-0694">RNA-binding</keyword>
<dbReference type="OrthoDB" id="6159137at2759"/>
<feature type="compositionally biased region" description="Basic and acidic residues" evidence="2">
    <location>
        <begin position="265"/>
        <end position="282"/>
    </location>
</feature>
<feature type="domain" description="RRM" evidence="3">
    <location>
        <begin position="84"/>
        <end position="162"/>
    </location>
</feature>
<feature type="compositionally biased region" description="Basic and acidic residues" evidence="2">
    <location>
        <begin position="44"/>
        <end position="61"/>
    </location>
</feature>
<dbReference type="Proteomes" id="UP000191285">
    <property type="component" value="Unassembled WGS sequence"/>
</dbReference>
<dbReference type="InterPro" id="IPR000504">
    <property type="entry name" value="RRM_dom"/>
</dbReference>
<dbReference type="GO" id="GO:0003723">
    <property type="term" value="F:RNA binding"/>
    <property type="evidence" value="ECO:0007669"/>
    <property type="project" value="UniProtKB-UniRule"/>
</dbReference>
<dbReference type="STRING" id="303698.A0A1V6TK48"/>
<feature type="compositionally biased region" description="Basic and acidic residues" evidence="2">
    <location>
        <begin position="177"/>
        <end position="197"/>
    </location>
</feature>
<dbReference type="SUPFAM" id="SSF54928">
    <property type="entry name" value="RNA-binding domain, RBD"/>
    <property type="match status" value="1"/>
</dbReference>
<evidence type="ECO:0000313" key="5">
    <source>
        <dbReference type="Proteomes" id="UP000191285"/>
    </source>
</evidence>
<organism evidence="4 5">
    <name type="scientific">Penicillium steckii</name>
    <dbReference type="NCBI Taxonomy" id="303698"/>
    <lineage>
        <taxon>Eukaryota</taxon>
        <taxon>Fungi</taxon>
        <taxon>Dikarya</taxon>
        <taxon>Ascomycota</taxon>
        <taxon>Pezizomycotina</taxon>
        <taxon>Eurotiomycetes</taxon>
        <taxon>Eurotiomycetidae</taxon>
        <taxon>Eurotiales</taxon>
        <taxon>Aspergillaceae</taxon>
        <taxon>Penicillium</taxon>
    </lineage>
</organism>
<dbReference type="Gene3D" id="3.30.70.330">
    <property type="match status" value="1"/>
</dbReference>
<evidence type="ECO:0000313" key="4">
    <source>
        <dbReference type="EMBL" id="OQE26310.1"/>
    </source>
</evidence>
<proteinExistence type="predicted"/>
<sequence>MADYENDNGRYADEPRYERDRSASPRDEPRADRDRARSRSRSPVRPDDRERGDRDRSDRDRPMRHKPAHLVEEEEEEGAQNTGSNLFVTGIHPRLTESDISRLFEKYGDVDNCSIMVDPHTKESRGFGFVNMSSGDQADAAKEGLQGEVIEGRTLSIEKARRSRPRTPTPGKYFGPPKRDDGRGPPRRGDRYDDRRGPGGGNWRRRGDDDYYRYGRYDSYNDRRDYGRDYGRGDYRGGRDYGDRDYRRGSRDDYGYRGGGGGGPDRYDRYSRDDRRGDDRRGGGGGGAAAGGDDAGGGGGGRGYYDRDANPPAYDAAPREPRGSGGDAYAGRSYEGRGDERYGSR</sequence>
<dbReference type="EMBL" id="MLKD01000005">
    <property type="protein sequence ID" value="OQE26310.1"/>
    <property type="molecule type" value="Genomic_DNA"/>
</dbReference>
<feature type="compositionally biased region" description="Basic and acidic residues" evidence="2">
    <location>
        <begin position="205"/>
        <end position="255"/>
    </location>
</feature>
<feature type="region of interest" description="Disordered" evidence="2">
    <location>
        <begin position="1"/>
        <end position="87"/>
    </location>
</feature>
<dbReference type="PANTHER" id="PTHR15241">
    <property type="entry name" value="TRANSFORMER-2-RELATED"/>
    <property type="match status" value="1"/>
</dbReference>
<dbReference type="InterPro" id="IPR012677">
    <property type="entry name" value="Nucleotide-bd_a/b_plait_sf"/>
</dbReference>
<keyword evidence="5" id="KW-1185">Reference proteome</keyword>
<protein>
    <recommendedName>
        <fullName evidence="3">RRM domain-containing protein</fullName>
    </recommendedName>
</protein>